<proteinExistence type="predicted"/>
<keyword evidence="1" id="KW-0472">Membrane</keyword>
<feature type="transmembrane region" description="Helical" evidence="1">
    <location>
        <begin position="275"/>
        <end position="294"/>
    </location>
</feature>
<dbReference type="PANTHER" id="PTHR21530">
    <property type="entry name" value="PHEROMONE SHUTDOWN PROTEIN"/>
    <property type="match status" value="1"/>
</dbReference>
<accession>A0A8J7HAI4</accession>
<dbReference type="CDD" id="cd14726">
    <property type="entry name" value="TraB_PrgY-like"/>
    <property type="match status" value="1"/>
</dbReference>
<feature type="transmembrane region" description="Helical" evidence="1">
    <location>
        <begin position="300"/>
        <end position="322"/>
    </location>
</feature>
<dbReference type="Proteomes" id="UP000623269">
    <property type="component" value="Unassembled WGS sequence"/>
</dbReference>
<keyword evidence="1" id="KW-1133">Transmembrane helix</keyword>
<sequence length="385" mass="42622">MNESNITRLEYNDKEIILIATAHVSKESAELVKKVVEEEHPDSVCIELDEDRYKNIMNPKAWENTDIVKVIKEKRVGFLVANLLLSSYQKKMAKKLNTTVGGEMLQGIESAKEVGAKLVLADRKVQTTFLRIWRKLGFWEKMKLFVSLIISSDEDTDISNLDLQELLQEDMLESAMAGMRKQFPKIGEILISERDQYLAAKIKEAPGKKIVAVLGGAHVPGIKQEIYKTQDIESISVVPPKSTWSKVAGWIIPALITGLIIYSFVLNIQTGIEQLSTWVLWTGALAAIFTAISLGHPLSILTAFVAAPLTTLHPLFACGWFAGLTEATIKKPTVQDVLNVQTDILSLKGILRNRFLKIILVIAMANIGATIGTIVAGTDMVKNLL</sequence>
<evidence type="ECO:0000256" key="1">
    <source>
        <dbReference type="SAM" id="Phobius"/>
    </source>
</evidence>
<dbReference type="InterPro" id="IPR002816">
    <property type="entry name" value="TraB/PrgY/GumN_fam"/>
</dbReference>
<evidence type="ECO:0000313" key="3">
    <source>
        <dbReference type="Proteomes" id="UP000623269"/>
    </source>
</evidence>
<dbReference type="InterPro" id="IPR046345">
    <property type="entry name" value="TraB_PrgY-like"/>
</dbReference>
<keyword evidence="3" id="KW-1185">Reference proteome</keyword>
<feature type="transmembrane region" description="Helical" evidence="1">
    <location>
        <begin position="247"/>
        <end position="268"/>
    </location>
</feature>
<evidence type="ECO:0000313" key="2">
    <source>
        <dbReference type="EMBL" id="MBH1939971.1"/>
    </source>
</evidence>
<dbReference type="NCBIfam" id="TIGR00261">
    <property type="entry name" value="traB"/>
    <property type="match status" value="1"/>
</dbReference>
<reference evidence="2" key="1">
    <citation type="submission" date="2020-12" db="EMBL/GenBank/DDBJ databases">
        <title>M. sibirica DSM 26468T genome.</title>
        <authorList>
            <person name="Thieme N."/>
            <person name="Rettenmaier R."/>
            <person name="Zverlov V."/>
            <person name="Liebl W."/>
        </authorList>
    </citation>
    <scope>NUCLEOTIDE SEQUENCE</scope>
    <source>
        <strain evidence="2">DSM 26468</strain>
    </source>
</reference>
<name>A0A8J7HAI4_9FIRM</name>
<protein>
    <submittedName>
        <fullName evidence="2">TraB/GumN family protein</fullName>
    </submittedName>
</protein>
<dbReference type="InterPro" id="IPR005230">
    <property type="entry name" value="TraB_bac"/>
</dbReference>
<feature type="transmembrane region" description="Helical" evidence="1">
    <location>
        <begin position="355"/>
        <end position="376"/>
    </location>
</feature>
<gene>
    <name evidence="2" type="ORF">I5677_03555</name>
</gene>
<comment type="caution">
    <text evidence="2">The sequence shown here is derived from an EMBL/GenBank/DDBJ whole genome shotgun (WGS) entry which is preliminary data.</text>
</comment>
<dbReference type="AlphaFoldDB" id="A0A8J7HAI4"/>
<dbReference type="PANTHER" id="PTHR21530:SF7">
    <property type="entry name" value="TRAB DOMAIN-CONTAINING PROTEIN"/>
    <property type="match status" value="1"/>
</dbReference>
<dbReference type="Pfam" id="PF01963">
    <property type="entry name" value="TraB_PrgY_gumN"/>
    <property type="match status" value="1"/>
</dbReference>
<dbReference type="RefSeq" id="WP_197660178.1">
    <property type="nucleotide sequence ID" value="NZ_JAEAGR010000002.1"/>
</dbReference>
<organism evidence="2 3">
    <name type="scientific">Mobilitalea sibirica</name>
    <dbReference type="NCBI Taxonomy" id="1462919"/>
    <lineage>
        <taxon>Bacteria</taxon>
        <taxon>Bacillati</taxon>
        <taxon>Bacillota</taxon>
        <taxon>Clostridia</taxon>
        <taxon>Lachnospirales</taxon>
        <taxon>Lachnospiraceae</taxon>
        <taxon>Mobilitalea</taxon>
    </lineage>
</organism>
<keyword evidence="1" id="KW-0812">Transmembrane</keyword>
<dbReference type="EMBL" id="JAEAGR010000002">
    <property type="protein sequence ID" value="MBH1939971.1"/>
    <property type="molecule type" value="Genomic_DNA"/>
</dbReference>